<feature type="domain" description="Brinker DNA-binding" evidence="2">
    <location>
        <begin position="37"/>
        <end position="91"/>
    </location>
</feature>
<protein>
    <recommendedName>
        <fullName evidence="2">Brinker DNA-binding domain-containing protein</fullName>
    </recommendedName>
</protein>
<dbReference type="PANTHER" id="PTHR33215">
    <property type="entry name" value="PROTEIN DISTAL ANTENNA"/>
    <property type="match status" value="1"/>
</dbReference>
<reference evidence="3" key="1">
    <citation type="submission" date="2021-12" db="EMBL/GenBank/DDBJ databases">
        <authorList>
            <person name="King R."/>
        </authorList>
    </citation>
    <scope>NUCLEOTIDE SEQUENCE</scope>
</reference>
<dbReference type="KEGG" id="btab:109044123"/>
<organism evidence="3 4">
    <name type="scientific">Bemisia tabaci</name>
    <name type="common">Sweetpotato whitefly</name>
    <name type="synonym">Aleurodes tabaci</name>
    <dbReference type="NCBI Taxonomy" id="7038"/>
    <lineage>
        <taxon>Eukaryota</taxon>
        <taxon>Metazoa</taxon>
        <taxon>Ecdysozoa</taxon>
        <taxon>Arthropoda</taxon>
        <taxon>Hexapoda</taxon>
        <taxon>Insecta</taxon>
        <taxon>Pterygota</taxon>
        <taxon>Neoptera</taxon>
        <taxon>Paraneoptera</taxon>
        <taxon>Hemiptera</taxon>
        <taxon>Sternorrhyncha</taxon>
        <taxon>Aleyrodoidea</taxon>
        <taxon>Aleyrodidae</taxon>
        <taxon>Aleyrodinae</taxon>
        <taxon>Bemisia</taxon>
    </lineage>
</organism>
<evidence type="ECO:0000313" key="4">
    <source>
        <dbReference type="Proteomes" id="UP001152759"/>
    </source>
</evidence>
<proteinExistence type="predicted"/>
<name>A0A9P0CD61_BEMTA</name>
<dbReference type="EMBL" id="OU963863">
    <property type="protein sequence ID" value="CAH0766474.1"/>
    <property type="molecule type" value="Genomic_DNA"/>
</dbReference>
<dbReference type="AlphaFoldDB" id="A0A9P0CD61"/>
<dbReference type="Gene3D" id="1.10.10.60">
    <property type="entry name" value="Homeodomain-like"/>
    <property type="match status" value="2"/>
</dbReference>
<dbReference type="InterPro" id="IPR051839">
    <property type="entry name" value="RD_transcriptional_regulator"/>
</dbReference>
<feature type="compositionally biased region" description="Low complexity" evidence="1">
    <location>
        <begin position="144"/>
        <end position="158"/>
    </location>
</feature>
<keyword evidence="4" id="KW-1185">Reference proteome</keyword>
<evidence type="ECO:0000256" key="1">
    <source>
        <dbReference type="SAM" id="MobiDB-lite"/>
    </source>
</evidence>
<feature type="compositionally biased region" description="Polar residues" evidence="1">
    <location>
        <begin position="124"/>
        <end position="134"/>
    </location>
</feature>
<dbReference type="InterPro" id="IPR018586">
    <property type="entry name" value="Brinker_DNA-bd"/>
</dbReference>
<dbReference type="PANTHER" id="PTHR33215:SF13">
    <property type="entry name" value="PROTEIN DISTAL ANTENNA"/>
    <property type="match status" value="1"/>
</dbReference>
<feature type="region of interest" description="Disordered" evidence="1">
    <location>
        <begin position="281"/>
        <end position="304"/>
    </location>
</feature>
<evidence type="ECO:0000259" key="2">
    <source>
        <dbReference type="Pfam" id="PF09607"/>
    </source>
</evidence>
<dbReference type="Pfam" id="PF09607">
    <property type="entry name" value="BrkDBD"/>
    <property type="match status" value="2"/>
</dbReference>
<accession>A0A9P0CD61</accession>
<gene>
    <name evidence="3" type="ORF">BEMITA_LOCUS4313</name>
</gene>
<evidence type="ECO:0000313" key="3">
    <source>
        <dbReference type="EMBL" id="CAH0766474.1"/>
    </source>
</evidence>
<dbReference type="Proteomes" id="UP001152759">
    <property type="component" value="Chromosome 2"/>
</dbReference>
<feature type="region of interest" description="Disordered" evidence="1">
    <location>
        <begin position="124"/>
        <end position="162"/>
    </location>
</feature>
<feature type="domain" description="Brinker DNA-binding" evidence="2">
    <location>
        <begin position="201"/>
        <end position="252"/>
    </location>
</feature>
<sequence>MCFRIMALGVDQNCEVSSPTELKSEKKSTVREGKAMGSRRIFSVKFKLQVLDSFHKDTDCQGNQRATARKYGIHRRQVQKWLQMENSLRSTAQSTVICDGINSGGTQAVALNLCPSRQRDASSVASTLSNTKDSSAPGFCSGPASTSSNASTSASSDSEGYINVDGFSDDEDDLDDSCSSISSTSVSDKALDFTCAALSKRKFYSVDFKLQVLDSFHHDESCHKNQRATARKFGVHHRQIQKWLNKEQLLRNEILLRSNRRTVLGKPQFSKCTSPASGCLDLSNHKRSSRSRSVDEPAPKRKPLLSCCRPEDHSNIVSTTGTNETLRLIKSEPHIQACSTPEVSSSADLYCPSSVFPYSGVALRSSFSIMSPSEYPTYDPNSWPFYYPSAMRQQPEKPLPRRPSPLDLKVGSAWLPEFQSYLPNFLPKLDLQSSPHLKYAEFRQISADGFKLFTASATSYSMFS</sequence>